<dbReference type="InterPro" id="IPR023753">
    <property type="entry name" value="FAD/NAD-binding_dom"/>
</dbReference>
<keyword evidence="8" id="KW-0479">Metal-binding</keyword>
<dbReference type="EMBL" id="JBITGY010000003">
    <property type="protein sequence ID" value="MFI6498202.1"/>
    <property type="molecule type" value="Genomic_DNA"/>
</dbReference>
<dbReference type="PRINTS" id="PR00411">
    <property type="entry name" value="PNDRDTASEI"/>
</dbReference>
<dbReference type="InterPro" id="IPR052034">
    <property type="entry name" value="NasD-like"/>
</dbReference>
<dbReference type="Proteomes" id="UP001612741">
    <property type="component" value="Unassembled WGS sequence"/>
</dbReference>
<evidence type="ECO:0000256" key="12">
    <source>
        <dbReference type="ARBA" id="ARBA00023014"/>
    </source>
</evidence>
<evidence type="ECO:0000256" key="7">
    <source>
        <dbReference type="ARBA" id="ARBA00022630"/>
    </source>
</evidence>
<evidence type="ECO:0000313" key="17">
    <source>
        <dbReference type="Proteomes" id="UP001612741"/>
    </source>
</evidence>
<dbReference type="InterPro" id="IPR041854">
    <property type="entry name" value="BFD-like_2Fe2S-bd_dom_sf"/>
</dbReference>
<keyword evidence="6" id="KW-0349">Heme</keyword>
<organism evidence="16 17">
    <name type="scientific">Nonomuraea typhae</name>
    <dbReference type="NCBI Taxonomy" id="2603600"/>
    <lineage>
        <taxon>Bacteria</taxon>
        <taxon>Bacillati</taxon>
        <taxon>Actinomycetota</taxon>
        <taxon>Actinomycetes</taxon>
        <taxon>Streptosporangiales</taxon>
        <taxon>Streptosporangiaceae</taxon>
        <taxon>Nonomuraea</taxon>
    </lineage>
</organism>
<evidence type="ECO:0000256" key="10">
    <source>
        <dbReference type="ARBA" id="ARBA00023002"/>
    </source>
</evidence>
<feature type="domain" description="NADH-rubredoxin oxidoreductase C-terminal" evidence="15">
    <location>
        <begin position="312"/>
        <end position="373"/>
    </location>
</feature>
<keyword evidence="12" id="KW-0411">Iron-sulfur</keyword>
<comment type="pathway">
    <text evidence="4">Nitrogen metabolism; nitrate reduction (assimilation).</text>
</comment>
<evidence type="ECO:0000256" key="1">
    <source>
        <dbReference type="ARBA" id="ARBA00001929"/>
    </source>
</evidence>
<keyword evidence="17" id="KW-1185">Reference proteome</keyword>
<evidence type="ECO:0000256" key="9">
    <source>
        <dbReference type="ARBA" id="ARBA00022827"/>
    </source>
</evidence>
<evidence type="ECO:0000259" key="15">
    <source>
        <dbReference type="Pfam" id="PF18267"/>
    </source>
</evidence>
<dbReference type="InterPro" id="IPR041575">
    <property type="entry name" value="Rubredoxin_C"/>
</dbReference>
<keyword evidence="9" id="KW-0274">FAD</keyword>
<evidence type="ECO:0000256" key="8">
    <source>
        <dbReference type="ARBA" id="ARBA00022723"/>
    </source>
</evidence>
<accession>A0ABW7YQK7</accession>
<evidence type="ECO:0000313" key="16">
    <source>
        <dbReference type="EMBL" id="MFI6498202.1"/>
    </source>
</evidence>
<keyword evidence="7" id="KW-0285">Flavoprotein</keyword>
<dbReference type="InterPro" id="IPR007419">
    <property type="entry name" value="BFD-like_2Fe2S-bd_dom"/>
</dbReference>
<comment type="caution">
    <text evidence="16">The sequence shown here is derived from an EMBL/GenBank/DDBJ whole genome shotgun (WGS) entry which is preliminary data.</text>
</comment>
<sequence>MSPPARIVVVGNGMAGARLVTELRARNANAQITVFENEGRLPYNRTLLSAVLAGTARFEQLRLVEPAWYRDHGVTVHRGVTVTAIDRRRRQVISPVPPHVTPYDRLVLATGSEPIIPPIPGVHLAMGFRTLGDCQDILAAARTSRRAVVIGGGMLGIEAARGLAGLGLRVTVAHLADYLMEQQLDAEAAAILLGTLRDLGIRVRLGATVTRVTREGAWVGPDLLPADLVVAACGVRPLTGLARAAGLVVDRGIVVDDELRTSDPAIHAIGECAQHGASVYGLLAPCWEQADVVAALLTGTPAAYQGSRRVLRLKAASIELASLGDGMREEGVELVRFSHPAGGTYRKLVIRENRLVGAILLGETSAVGTLTQLYDRGADLPARREELLFPRMRHGRDDVKDMPETAVVCSCNHVTKASIKEAWQHGAADVTAVAAATRATTGCGSCADTVGKLLKQASAELL</sequence>
<evidence type="ECO:0000256" key="2">
    <source>
        <dbReference type="ARBA" id="ARBA00001966"/>
    </source>
</evidence>
<dbReference type="InterPro" id="IPR036188">
    <property type="entry name" value="FAD/NAD-bd_sf"/>
</dbReference>
<dbReference type="InterPro" id="IPR016156">
    <property type="entry name" value="FAD/NAD-linked_Rdtase_dimer_sf"/>
</dbReference>
<dbReference type="Gene3D" id="3.30.390.30">
    <property type="match status" value="1"/>
</dbReference>
<evidence type="ECO:0000256" key="11">
    <source>
        <dbReference type="ARBA" id="ARBA00023004"/>
    </source>
</evidence>
<evidence type="ECO:0000256" key="3">
    <source>
        <dbReference type="ARBA" id="ARBA00001974"/>
    </source>
</evidence>
<dbReference type="Pfam" id="PF18267">
    <property type="entry name" value="Rubredoxin_C"/>
    <property type="match status" value="1"/>
</dbReference>
<dbReference type="Gene3D" id="3.50.50.60">
    <property type="entry name" value="FAD/NAD(P)-binding domain"/>
    <property type="match status" value="2"/>
</dbReference>
<evidence type="ECO:0000259" key="13">
    <source>
        <dbReference type="Pfam" id="PF04324"/>
    </source>
</evidence>
<keyword evidence="10" id="KW-0560">Oxidoreductase</keyword>
<name>A0ABW7YQK7_9ACTN</name>
<dbReference type="RefSeq" id="WP_397081459.1">
    <property type="nucleotide sequence ID" value="NZ_JBITGY010000003.1"/>
</dbReference>
<evidence type="ECO:0000256" key="6">
    <source>
        <dbReference type="ARBA" id="ARBA00022617"/>
    </source>
</evidence>
<dbReference type="SUPFAM" id="SSF51905">
    <property type="entry name" value="FAD/NAD(P)-binding domain"/>
    <property type="match status" value="2"/>
</dbReference>
<feature type="domain" description="BFD-like [2Fe-2S]-binding" evidence="13">
    <location>
        <begin position="407"/>
        <end position="455"/>
    </location>
</feature>
<comment type="cofactor">
    <cofactor evidence="3">
        <name>FAD</name>
        <dbReference type="ChEBI" id="CHEBI:57692"/>
    </cofactor>
</comment>
<keyword evidence="11" id="KW-0408">Iron</keyword>
<dbReference type="PANTHER" id="PTHR43809">
    <property type="entry name" value="NITRITE REDUCTASE (NADH) LARGE SUBUNIT"/>
    <property type="match status" value="1"/>
</dbReference>
<comment type="cofactor">
    <cofactor evidence="1">
        <name>siroheme</name>
        <dbReference type="ChEBI" id="CHEBI:60052"/>
    </cofactor>
</comment>
<comment type="cofactor">
    <cofactor evidence="2">
        <name>[4Fe-4S] cluster</name>
        <dbReference type="ChEBI" id="CHEBI:49883"/>
    </cofactor>
</comment>
<proteinExistence type="inferred from homology"/>
<dbReference type="PRINTS" id="PR00368">
    <property type="entry name" value="FADPNR"/>
</dbReference>
<dbReference type="PANTHER" id="PTHR43809:SF1">
    <property type="entry name" value="NITRITE REDUCTASE (NADH) LARGE SUBUNIT"/>
    <property type="match status" value="1"/>
</dbReference>
<protein>
    <submittedName>
        <fullName evidence="16">FAD-dependent oxidoreductase</fullName>
    </submittedName>
</protein>
<evidence type="ECO:0000259" key="14">
    <source>
        <dbReference type="Pfam" id="PF07992"/>
    </source>
</evidence>
<dbReference type="Pfam" id="PF07992">
    <property type="entry name" value="Pyr_redox_2"/>
    <property type="match status" value="1"/>
</dbReference>
<feature type="domain" description="FAD/NAD(P)-binding" evidence="14">
    <location>
        <begin position="6"/>
        <end position="275"/>
    </location>
</feature>
<comment type="similarity">
    <text evidence="5">Belongs to the nitrite and sulfite reductase 4Fe-4S domain family.</text>
</comment>
<reference evidence="16 17" key="1">
    <citation type="submission" date="2024-10" db="EMBL/GenBank/DDBJ databases">
        <title>The Natural Products Discovery Center: Release of the First 8490 Sequenced Strains for Exploring Actinobacteria Biosynthetic Diversity.</title>
        <authorList>
            <person name="Kalkreuter E."/>
            <person name="Kautsar S.A."/>
            <person name="Yang D."/>
            <person name="Bader C.D."/>
            <person name="Teijaro C.N."/>
            <person name="Fluegel L."/>
            <person name="Davis C.M."/>
            <person name="Simpson J.R."/>
            <person name="Lauterbach L."/>
            <person name="Steele A.D."/>
            <person name="Gui C."/>
            <person name="Meng S."/>
            <person name="Li G."/>
            <person name="Viehrig K."/>
            <person name="Ye F."/>
            <person name="Su P."/>
            <person name="Kiefer A.F."/>
            <person name="Nichols A."/>
            <person name="Cepeda A.J."/>
            <person name="Yan W."/>
            <person name="Fan B."/>
            <person name="Jiang Y."/>
            <person name="Adhikari A."/>
            <person name="Zheng C.-J."/>
            <person name="Schuster L."/>
            <person name="Cowan T.M."/>
            <person name="Smanski M.J."/>
            <person name="Chevrette M.G."/>
            <person name="De Carvalho L.P.S."/>
            <person name="Shen B."/>
        </authorList>
    </citation>
    <scope>NUCLEOTIDE SEQUENCE [LARGE SCALE GENOMIC DNA]</scope>
    <source>
        <strain evidence="16 17">NPDC050545</strain>
    </source>
</reference>
<dbReference type="Pfam" id="PF04324">
    <property type="entry name" value="Fer2_BFD"/>
    <property type="match status" value="1"/>
</dbReference>
<evidence type="ECO:0000256" key="5">
    <source>
        <dbReference type="ARBA" id="ARBA00010429"/>
    </source>
</evidence>
<dbReference type="Gene3D" id="1.10.10.1100">
    <property type="entry name" value="BFD-like [2Fe-2S]-binding domain"/>
    <property type="match status" value="1"/>
</dbReference>
<gene>
    <name evidence="16" type="ORF">ACIBG2_12485</name>
</gene>
<evidence type="ECO:0000256" key="4">
    <source>
        <dbReference type="ARBA" id="ARBA00005096"/>
    </source>
</evidence>